<evidence type="ECO:0000313" key="2">
    <source>
        <dbReference type="EMBL" id="AGH96617.1"/>
    </source>
</evidence>
<sequence>MAQNETIDIKALYKKKRRKLPRLRVGEAIEESGLTYMEIAERLGLNHYQNITKLKGAENISFKKLCALALALECKVKDLYEE</sequence>
<dbReference type="Pfam" id="PF13443">
    <property type="entry name" value="HTH_26"/>
    <property type="match status" value="1"/>
</dbReference>
<dbReference type="Proteomes" id="UP000012040">
    <property type="component" value="Chromosome"/>
</dbReference>
<dbReference type="RefSeq" id="WP_015471107.1">
    <property type="nucleotide sequence ID" value="NC_020813.1"/>
</dbReference>
<dbReference type="GO" id="GO:0003677">
    <property type="term" value="F:DNA binding"/>
    <property type="evidence" value="ECO:0007669"/>
    <property type="project" value="InterPro"/>
</dbReference>
<keyword evidence="3" id="KW-1185">Reference proteome</keyword>
<evidence type="ECO:0000259" key="1">
    <source>
        <dbReference type="Pfam" id="PF13443"/>
    </source>
</evidence>
<dbReference type="InterPro" id="IPR001387">
    <property type="entry name" value="Cro/C1-type_HTH"/>
</dbReference>
<dbReference type="AlphaFoldDB" id="M4VB54"/>
<name>M4VB54_9BACT</name>
<dbReference type="EMBL" id="CP003537">
    <property type="protein sequence ID" value="AGH96617.1"/>
    <property type="molecule type" value="Genomic_DNA"/>
</dbReference>
<feature type="domain" description="HTH cro/C1-type" evidence="1">
    <location>
        <begin position="29"/>
        <end position="81"/>
    </location>
</feature>
<dbReference type="InterPro" id="IPR010982">
    <property type="entry name" value="Lambda_DNA-bd_dom_sf"/>
</dbReference>
<dbReference type="STRING" id="1184267.A11Q_2401"/>
<dbReference type="Gene3D" id="1.10.260.40">
    <property type="entry name" value="lambda repressor-like DNA-binding domains"/>
    <property type="match status" value="1"/>
</dbReference>
<dbReference type="SUPFAM" id="SSF47413">
    <property type="entry name" value="lambda repressor-like DNA-binding domains"/>
    <property type="match status" value="1"/>
</dbReference>
<organism evidence="2 3">
    <name type="scientific">Pseudobdellovibrio exovorus JSS</name>
    <dbReference type="NCBI Taxonomy" id="1184267"/>
    <lineage>
        <taxon>Bacteria</taxon>
        <taxon>Pseudomonadati</taxon>
        <taxon>Bdellovibrionota</taxon>
        <taxon>Bdellovibrionia</taxon>
        <taxon>Bdellovibrionales</taxon>
        <taxon>Pseudobdellovibrionaceae</taxon>
        <taxon>Pseudobdellovibrio</taxon>
    </lineage>
</organism>
<protein>
    <recommendedName>
        <fullName evidence="1">HTH cro/C1-type domain-containing protein</fullName>
    </recommendedName>
</protein>
<gene>
    <name evidence="2" type="ORF">A11Q_2401</name>
</gene>
<evidence type="ECO:0000313" key="3">
    <source>
        <dbReference type="Proteomes" id="UP000012040"/>
    </source>
</evidence>
<dbReference type="KEGG" id="bex:A11Q_2401"/>
<dbReference type="HOGENOM" id="CLU_2551470_0_0_7"/>
<proteinExistence type="predicted"/>
<reference evidence="2 3" key="1">
    <citation type="journal article" date="2013" name="ISME J.">
        <title>By their genes ye shall know them: genomic signatures of predatory bacteria.</title>
        <authorList>
            <person name="Pasternak Z."/>
            <person name="Pietrokovski S."/>
            <person name="Rotem O."/>
            <person name="Gophna U."/>
            <person name="Lurie-Weinberger M.N."/>
            <person name="Jurkevitch E."/>
        </authorList>
    </citation>
    <scope>NUCLEOTIDE SEQUENCE [LARGE SCALE GENOMIC DNA]</scope>
    <source>
        <strain evidence="2 3">JSS</strain>
    </source>
</reference>
<accession>M4VB54</accession>
<dbReference type="PATRIC" id="fig|1184267.3.peg.2434"/>